<dbReference type="EMBL" id="NGKC01000003">
    <property type="protein sequence ID" value="RSU13294.1"/>
    <property type="molecule type" value="Genomic_DNA"/>
</dbReference>
<accession>A0A430AZ25</accession>
<gene>
    <name evidence="1" type="ORF">CBF27_03685</name>
</gene>
<protein>
    <recommendedName>
        <fullName evidence="3">Virulence-related protein</fullName>
    </recommendedName>
</protein>
<dbReference type="OrthoDB" id="9775356at2"/>
<proteinExistence type="predicted"/>
<organism evidence="1 2">
    <name type="scientific">Vagococcus acidifermentans</name>
    <dbReference type="NCBI Taxonomy" id="564710"/>
    <lineage>
        <taxon>Bacteria</taxon>
        <taxon>Bacillati</taxon>
        <taxon>Bacillota</taxon>
        <taxon>Bacilli</taxon>
        <taxon>Lactobacillales</taxon>
        <taxon>Enterococcaceae</taxon>
        <taxon>Vagococcus</taxon>
    </lineage>
</organism>
<dbReference type="AlphaFoldDB" id="A0A430AZ25"/>
<reference evidence="1 2" key="1">
    <citation type="submission" date="2017-05" db="EMBL/GenBank/DDBJ databases">
        <title>Vagococcus spp. assemblies.</title>
        <authorList>
            <person name="Gulvik C.A."/>
        </authorList>
    </citation>
    <scope>NUCLEOTIDE SEQUENCE [LARGE SCALE GENOMIC DNA]</scope>
    <source>
        <strain evidence="1 2">LMG 24798</strain>
    </source>
</reference>
<evidence type="ECO:0008006" key="3">
    <source>
        <dbReference type="Google" id="ProtNLM"/>
    </source>
</evidence>
<sequence length="229" mass="26049">MDRKEKVKILGKHLGIKPKYLGVPSFAYEVGDFTITRDGTIINKAGDEMELDEILNSSEETTETEFDSIEISFPMEGHDERTIKNLLNMIYSKQSLIKKVFDCSENIVEKELIDEISTLESLSEILTTINKENCKGIDFNDEKLTFNFIKGDIQTSSEFLSLLIKKAKELQYTSSKPIVTDNDKYTFRTWLIRLGMIGPEYKAHRKTLLSSLTGSSAFRNGLPANKEVK</sequence>
<evidence type="ECO:0000313" key="2">
    <source>
        <dbReference type="Proteomes" id="UP000286773"/>
    </source>
</evidence>
<keyword evidence="2" id="KW-1185">Reference proteome</keyword>
<evidence type="ECO:0000313" key="1">
    <source>
        <dbReference type="EMBL" id="RSU13294.1"/>
    </source>
</evidence>
<dbReference type="RefSeq" id="WP_126812555.1">
    <property type="nucleotide sequence ID" value="NZ_NGKC01000003.1"/>
</dbReference>
<name>A0A430AZ25_9ENTE</name>
<dbReference type="Proteomes" id="UP000286773">
    <property type="component" value="Unassembled WGS sequence"/>
</dbReference>
<comment type="caution">
    <text evidence="1">The sequence shown here is derived from an EMBL/GenBank/DDBJ whole genome shotgun (WGS) entry which is preliminary data.</text>
</comment>